<gene>
    <name evidence="1" type="ORF">HPB50_002992</name>
</gene>
<accession>A0ACB7SLU9</accession>
<name>A0ACB7SLU9_HYAAI</name>
<evidence type="ECO:0000313" key="2">
    <source>
        <dbReference type="Proteomes" id="UP000821845"/>
    </source>
</evidence>
<keyword evidence="2" id="KW-1185">Reference proteome</keyword>
<organism evidence="1 2">
    <name type="scientific">Hyalomma asiaticum</name>
    <name type="common">Tick</name>
    <dbReference type="NCBI Taxonomy" id="266040"/>
    <lineage>
        <taxon>Eukaryota</taxon>
        <taxon>Metazoa</taxon>
        <taxon>Ecdysozoa</taxon>
        <taxon>Arthropoda</taxon>
        <taxon>Chelicerata</taxon>
        <taxon>Arachnida</taxon>
        <taxon>Acari</taxon>
        <taxon>Parasitiformes</taxon>
        <taxon>Ixodida</taxon>
        <taxon>Ixodoidea</taxon>
        <taxon>Ixodidae</taxon>
        <taxon>Hyalomminae</taxon>
        <taxon>Hyalomma</taxon>
    </lineage>
</organism>
<sequence length="544" mass="63606">MKFTLNPITLSNQIVRMGDPRTRDYPLVTNPLFVFPMIAFYLYFVKVAGPRWMKDRKPYDVVNLVRIYNLFMVVMSIRFLYLILPFTYLPGGHYDLWCQGITGYMTDEMRAYYKQGWIFTACPLRRPAGHGVLRVAQEVHPHLSPSRDPPHSRVHQRLALNVAVHVVMYSYYFLTTLGPKVRKYLWWKKYLTAVQIVQFVIMIIHFSIPLFVDCGFPRHLIIIGNAQTFLVLCLFVNFYVKNYSNSDSSSTKNASAEQILAHHDSSKMSTLLNPIRLLDNMERHWDPRTRHYGIVLNPWFVFPLIIFYVYFVRFAGPRWMKKRDPFPITNLVRAYNVAMVVMNATFLYQVLRITLWCQGVTGRAEGASAAVYQSGWWYLLVRYADFLDTVFFVLRKKFNQVSHLHVIHHVLVVFNAWFWAMFAPEGQPALGLCINTFVHVVMYSYYFLSTFGPEVRKYLWWKRYLTQLQIIQFVVFIIHMSIPLFVECGFPNVLVPFAIAQAGFVLGMFINFYYQTYIKPRKVAAAASNGKEVTNGTTRALKKD</sequence>
<dbReference type="Proteomes" id="UP000821845">
    <property type="component" value="Chromosome 3"/>
</dbReference>
<reference evidence="1" key="1">
    <citation type="submission" date="2020-05" db="EMBL/GenBank/DDBJ databases">
        <title>Large-scale comparative analyses of tick genomes elucidate their genetic diversity and vector capacities.</title>
        <authorList>
            <person name="Jia N."/>
            <person name="Wang J."/>
            <person name="Shi W."/>
            <person name="Du L."/>
            <person name="Sun Y."/>
            <person name="Zhan W."/>
            <person name="Jiang J."/>
            <person name="Wang Q."/>
            <person name="Zhang B."/>
            <person name="Ji P."/>
            <person name="Sakyi L.B."/>
            <person name="Cui X."/>
            <person name="Yuan T."/>
            <person name="Jiang B."/>
            <person name="Yang W."/>
            <person name="Lam T.T.-Y."/>
            <person name="Chang Q."/>
            <person name="Ding S."/>
            <person name="Wang X."/>
            <person name="Zhu J."/>
            <person name="Ruan X."/>
            <person name="Zhao L."/>
            <person name="Wei J."/>
            <person name="Que T."/>
            <person name="Du C."/>
            <person name="Cheng J."/>
            <person name="Dai P."/>
            <person name="Han X."/>
            <person name="Huang E."/>
            <person name="Gao Y."/>
            <person name="Liu J."/>
            <person name="Shao H."/>
            <person name="Ye R."/>
            <person name="Li L."/>
            <person name="Wei W."/>
            <person name="Wang X."/>
            <person name="Wang C."/>
            <person name="Yang T."/>
            <person name="Huo Q."/>
            <person name="Li W."/>
            <person name="Guo W."/>
            <person name="Chen H."/>
            <person name="Zhou L."/>
            <person name="Ni X."/>
            <person name="Tian J."/>
            <person name="Zhou Y."/>
            <person name="Sheng Y."/>
            <person name="Liu T."/>
            <person name="Pan Y."/>
            <person name="Xia L."/>
            <person name="Li J."/>
            <person name="Zhao F."/>
            <person name="Cao W."/>
        </authorList>
    </citation>
    <scope>NUCLEOTIDE SEQUENCE</scope>
    <source>
        <strain evidence="1">Hyas-2018</strain>
    </source>
</reference>
<proteinExistence type="predicted"/>
<evidence type="ECO:0000313" key="1">
    <source>
        <dbReference type="EMBL" id="KAH6935037.1"/>
    </source>
</evidence>
<dbReference type="EMBL" id="CM023483">
    <property type="protein sequence ID" value="KAH6935037.1"/>
    <property type="molecule type" value="Genomic_DNA"/>
</dbReference>
<protein>
    <submittedName>
        <fullName evidence="1">Uncharacterized protein</fullName>
    </submittedName>
</protein>
<comment type="caution">
    <text evidence="1">The sequence shown here is derived from an EMBL/GenBank/DDBJ whole genome shotgun (WGS) entry which is preliminary data.</text>
</comment>